<dbReference type="OrthoDB" id="4179406at2759"/>
<dbReference type="Proteomes" id="UP000256690">
    <property type="component" value="Unassembled WGS sequence"/>
</dbReference>
<name>A0A3D8SVB5_9EURO</name>
<evidence type="ECO:0000313" key="3">
    <source>
        <dbReference type="Proteomes" id="UP000256690"/>
    </source>
</evidence>
<gene>
    <name evidence="2" type="ORF">DSM5745_01984</name>
</gene>
<organism evidence="2 3">
    <name type="scientific">Aspergillus mulundensis</name>
    <dbReference type="NCBI Taxonomy" id="1810919"/>
    <lineage>
        <taxon>Eukaryota</taxon>
        <taxon>Fungi</taxon>
        <taxon>Dikarya</taxon>
        <taxon>Ascomycota</taxon>
        <taxon>Pezizomycotina</taxon>
        <taxon>Eurotiomycetes</taxon>
        <taxon>Eurotiomycetidae</taxon>
        <taxon>Eurotiales</taxon>
        <taxon>Aspergillaceae</taxon>
        <taxon>Aspergillus</taxon>
        <taxon>Aspergillus subgen. Nidulantes</taxon>
    </lineage>
</organism>
<dbReference type="EMBL" id="PVWQ01000002">
    <property type="protein sequence ID" value="RDW90209.1"/>
    <property type="molecule type" value="Genomic_DNA"/>
</dbReference>
<evidence type="ECO:0000313" key="2">
    <source>
        <dbReference type="EMBL" id="RDW90209.1"/>
    </source>
</evidence>
<evidence type="ECO:0000256" key="1">
    <source>
        <dbReference type="SAM" id="MobiDB-lite"/>
    </source>
</evidence>
<protein>
    <submittedName>
        <fullName evidence="2">Uncharacterized protein</fullName>
    </submittedName>
</protein>
<accession>A0A3D8SVB5</accession>
<keyword evidence="3" id="KW-1185">Reference proteome</keyword>
<comment type="caution">
    <text evidence="2">The sequence shown here is derived from an EMBL/GenBank/DDBJ whole genome shotgun (WGS) entry which is preliminary data.</text>
</comment>
<proteinExistence type="predicted"/>
<dbReference type="STRING" id="1810919.A0A3D8SVB5"/>
<feature type="region of interest" description="Disordered" evidence="1">
    <location>
        <begin position="80"/>
        <end position="120"/>
    </location>
</feature>
<reference evidence="2 3" key="1">
    <citation type="journal article" date="2018" name="IMA Fungus">
        <title>IMA Genome-F 9: Draft genome sequence of Annulohypoxylon stygium, Aspergillus mulundensis, Berkeleyomyces basicola (syn. Thielaviopsis basicola), Ceratocystis smalleyi, two Cercospora beticola strains, Coleophoma cylindrospora, Fusarium fracticaudum, Phialophora cf. hyalina, and Morchella septimelata.</title>
        <authorList>
            <person name="Wingfield B.D."/>
            <person name="Bills G.F."/>
            <person name="Dong Y."/>
            <person name="Huang W."/>
            <person name="Nel W.J."/>
            <person name="Swalarsk-Parry B.S."/>
            <person name="Vaghefi N."/>
            <person name="Wilken P.M."/>
            <person name="An Z."/>
            <person name="de Beer Z.W."/>
            <person name="De Vos L."/>
            <person name="Chen L."/>
            <person name="Duong T.A."/>
            <person name="Gao Y."/>
            <person name="Hammerbacher A."/>
            <person name="Kikkert J.R."/>
            <person name="Li Y."/>
            <person name="Li H."/>
            <person name="Li K."/>
            <person name="Li Q."/>
            <person name="Liu X."/>
            <person name="Ma X."/>
            <person name="Naidoo K."/>
            <person name="Pethybridge S.J."/>
            <person name="Sun J."/>
            <person name="Steenkamp E.T."/>
            <person name="van der Nest M.A."/>
            <person name="van Wyk S."/>
            <person name="Wingfield M.J."/>
            <person name="Xiong C."/>
            <person name="Yue Q."/>
            <person name="Zhang X."/>
        </authorList>
    </citation>
    <scope>NUCLEOTIDE SEQUENCE [LARGE SCALE GENOMIC DNA]</scope>
    <source>
        <strain evidence="2 3">DSM 5745</strain>
    </source>
</reference>
<feature type="region of interest" description="Disordered" evidence="1">
    <location>
        <begin position="1"/>
        <end position="60"/>
    </location>
</feature>
<dbReference type="RefSeq" id="XP_026607163.1">
    <property type="nucleotide sequence ID" value="XM_026744000.1"/>
</dbReference>
<dbReference type="GeneID" id="38112354"/>
<sequence>MSASVLGESWVVPSVNTVNEDTKVKSPPETPKQTQTVKQSEHEHGSESTTSSVPGPDLIMPSIYETPIAEASWVAPNLRTKKESSSLRRRHQNSAEPARAKTTPETPTKDADSTTTCTNQTGSYRTLFETPIRTIINIILLATISHLLILPELVQQYQTLCSIDAISRLYPARCVLPYHSPFSAHTDSQTPQTEAVSSSQARLEFLFNATLHEMAPLNISLKQTESQLRTVEQELRLAQPGTKHELNLEFESCWRAIRLAAWKFDSLKVDLQSAVDSLVAAGDLKPSSAPTESRSSFANDARLSTQMLRRENYVNQLMARMRSKADSLAADLATLDDHLESIESIVNRETKHPGTKDSSSRLVAFVDAIVPPSVTLPSFLCTRGSEEPDDSNSEDTSAPSLKLTLSQIFQEATSHHRPVAGLARNLSKQLQQSLQNKRNITH</sequence>
<dbReference type="AlphaFoldDB" id="A0A3D8SVB5"/>